<evidence type="ECO:0000313" key="1">
    <source>
        <dbReference type="EMBL" id="PFX21575.1"/>
    </source>
</evidence>
<evidence type="ECO:0000313" key="2">
    <source>
        <dbReference type="Proteomes" id="UP000225706"/>
    </source>
</evidence>
<dbReference type="AlphaFoldDB" id="A0A2B4RZA5"/>
<gene>
    <name evidence="1" type="ORF">AWC38_SpisGene13921</name>
</gene>
<keyword evidence="2" id="KW-1185">Reference proteome</keyword>
<proteinExistence type="predicted"/>
<name>A0A2B4RZA5_STYPI</name>
<organism evidence="1 2">
    <name type="scientific">Stylophora pistillata</name>
    <name type="common">Smooth cauliflower coral</name>
    <dbReference type="NCBI Taxonomy" id="50429"/>
    <lineage>
        <taxon>Eukaryota</taxon>
        <taxon>Metazoa</taxon>
        <taxon>Cnidaria</taxon>
        <taxon>Anthozoa</taxon>
        <taxon>Hexacorallia</taxon>
        <taxon>Scleractinia</taxon>
        <taxon>Astrocoeniina</taxon>
        <taxon>Pocilloporidae</taxon>
        <taxon>Stylophora</taxon>
    </lineage>
</organism>
<dbReference type="Proteomes" id="UP000225706">
    <property type="component" value="Unassembled WGS sequence"/>
</dbReference>
<sequence>MSSRKVSGTTWKISEFYDINHQEYFRLFRRRVVLISSILQCGTPFSSHRLARKVGKEEPKYIDETPSRPLSQQDEDHFYFVPRSCLCRGRWRSTYRED</sequence>
<reference evidence="2" key="1">
    <citation type="journal article" date="2017" name="bioRxiv">
        <title>Comparative analysis of the genomes of Stylophora pistillata and Acropora digitifera provides evidence for extensive differences between species of corals.</title>
        <authorList>
            <person name="Voolstra C.R."/>
            <person name="Li Y."/>
            <person name="Liew Y.J."/>
            <person name="Baumgarten S."/>
            <person name="Zoccola D."/>
            <person name="Flot J.-F."/>
            <person name="Tambutte S."/>
            <person name="Allemand D."/>
            <person name="Aranda M."/>
        </authorList>
    </citation>
    <scope>NUCLEOTIDE SEQUENCE [LARGE SCALE GENOMIC DNA]</scope>
</reference>
<comment type="caution">
    <text evidence="1">The sequence shown here is derived from an EMBL/GenBank/DDBJ whole genome shotgun (WGS) entry which is preliminary data.</text>
</comment>
<protein>
    <submittedName>
        <fullName evidence="1">Uncharacterized protein</fullName>
    </submittedName>
</protein>
<dbReference type="EMBL" id="LSMT01000271">
    <property type="protein sequence ID" value="PFX21575.1"/>
    <property type="molecule type" value="Genomic_DNA"/>
</dbReference>
<accession>A0A2B4RZA5</accession>